<gene>
    <name evidence="2" type="ORF">EXIGLDRAFT_335411</name>
</gene>
<feature type="region of interest" description="Disordered" evidence="1">
    <location>
        <begin position="27"/>
        <end position="184"/>
    </location>
</feature>
<evidence type="ECO:0000313" key="3">
    <source>
        <dbReference type="Proteomes" id="UP000077266"/>
    </source>
</evidence>
<sequence length="512" mass="56703">MNASRKKKARSGTTIESAINIDDLSLDGEREWNNPTNLSIQKYEPNDDDDDAPVYTGWKAAQSNAPAPPSAPNRNVRKKTKRNVLPPPEPKASTSSARAASSTSRPVVPAKRPSTSSTEPPRKAPRTRQSASAAQRDVVILLSSDEEDVQPAISRQPKAASTSTTPIAFDSRVKSPTHSVSRMPSIASTATVEHANLSQYDVRLLNDDGDVHMLEPEDEKSPSPELDFFTDDFVYDIEPLPQFSLPYAPVDPDERSPSPEIGPLNDDFIYMLQSWTVDDEGKHKLSPFKTNSEESAELEARCAHYMKFKNEILPKDWVAPSRLRGGRVMEDYRLSLRHPEEYPASLALFDRIPPRDDDAGPRLAAHRARFSNGLQRAGLRLRNPNGHAGRRDIFPSERPTLLELQFSASGAVNEIVQHNGWIAAGCSTGDGVGGLTQRAAPDRRFVPTMANHPHSLAIFSGSKQRWLGADAHKRDLGRNDATGSGEYDRVIRHYTVDSVAWDPHHEYVVVYL</sequence>
<accession>A0A165CMI5</accession>
<feature type="compositionally biased region" description="Low complexity" evidence="1">
    <location>
        <begin position="92"/>
        <end position="105"/>
    </location>
</feature>
<proteinExistence type="predicted"/>
<feature type="compositionally biased region" description="Polar residues" evidence="1">
    <location>
        <begin position="174"/>
        <end position="184"/>
    </location>
</feature>
<dbReference type="InParanoid" id="A0A165CMI5"/>
<evidence type="ECO:0000313" key="2">
    <source>
        <dbReference type="EMBL" id="KZV82744.1"/>
    </source>
</evidence>
<organism evidence="2 3">
    <name type="scientific">Exidia glandulosa HHB12029</name>
    <dbReference type="NCBI Taxonomy" id="1314781"/>
    <lineage>
        <taxon>Eukaryota</taxon>
        <taxon>Fungi</taxon>
        <taxon>Dikarya</taxon>
        <taxon>Basidiomycota</taxon>
        <taxon>Agaricomycotina</taxon>
        <taxon>Agaricomycetes</taxon>
        <taxon>Auriculariales</taxon>
        <taxon>Exidiaceae</taxon>
        <taxon>Exidia</taxon>
    </lineage>
</organism>
<dbReference type="EMBL" id="KV426306">
    <property type="protein sequence ID" value="KZV82744.1"/>
    <property type="molecule type" value="Genomic_DNA"/>
</dbReference>
<protein>
    <submittedName>
        <fullName evidence="2">Uncharacterized protein</fullName>
    </submittedName>
</protein>
<dbReference type="Proteomes" id="UP000077266">
    <property type="component" value="Unassembled WGS sequence"/>
</dbReference>
<name>A0A165CMI5_EXIGL</name>
<evidence type="ECO:0000256" key="1">
    <source>
        <dbReference type="SAM" id="MobiDB-lite"/>
    </source>
</evidence>
<keyword evidence="3" id="KW-1185">Reference proteome</keyword>
<reference evidence="2 3" key="1">
    <citation type="journal article" date="2016" name="Mol. Biol. Evol.">
        <title>Comparative Genomics of Early-Diverging Mushroom-Forming Fungi Provides Insights into the Origins of Lignocellulose Decay Capabilities.</title>
        <authorList>
            <person name="Nagy L.G."/>
            <person name="Riley R."/>
            <person name="Tritt A."/>
            <person name="Adam C."/>
            <person name="Daum C."/>
            <person name="Floudas D."/>
            <person name="Sun H."/>
            <person name="Yadav J.S."/>
            <person name="Pangilinan J."/>
            <person name="Larsson K.H."/>
            <person name="Matsuura K."/>
            <person name="Barry K."/>
            <person name="Labutti K."/>
            <person name="Kuo R."/>
            <person name="Ohm R.A."/>
            <person name="Bhattacharya S.S."/>
            <person name="Shirouzu T."/>
            <person name="Yoshinaga Y."/>
            <person name="Martin F.M."/>
            <person name="Grigoriev I.V."/>
            <person name="Hibbett D.S."/>
        </authorList>
    </citation>
    <scope>NUCLEOTIDE SEQUENCE [LARGE SCALE GENOMIC DNA]</scope>
    <source>
        <strain evidence="2 3">HHB12029</strain>
    </source>
</reference>
<dbReference type="AlphaFoldDB" id="A0A165CMI5"/>